<keyword evidence="2" id="KW-0805">Transcription regulation</keyword>
<dbReference type="EMBL" id="BSTK01000005">
    <property type="protein sequence ID" value="GLY86154.1"/>
    <property type="molecule type" value="Genomic_DNA"/>
</dbReference>
<dbReference type="SUPFAM" id="SSF46894">
    <property type="entry name" value="C-terminal effector domain of the bipartite response regulators"/>
    <property type="match status" value="1"/>
</dbReference>
<dbReference type="InterPro" id="IPR027417">
    <property type="entry name" value="P-loop_NTPase"/>
</dbReference>
<dbReference type="SUPFAM" id="SSF48452">
    <property type="entry name" value="TPR-like"/>
    <property type="match status" value="1"/>
</dbReference>
<dbReference type="GO" id="GO:0043531">
    <property type="term" value="F:ADP binding"/>
    <property type="evidence" value="ECO:0007669"/>
    <property type="project" value="InterPro"/>
</dbReference>
<reference evidence="8" key="1">
    <citation type="submission" date="2023-03" db="EMBL/GenBank/DDBJ databases">
        <title>Actinoallomurus iriomotensis NBRC 103684.</title>
        <authorList>
            <person name="Ichikawa N."/>
            <person name="Sato H."/>
            <person name="Tonouchi N."/>
        </authorList>
    </citation>
    <scope>NUCLEOTIDE SEQUENCE</scope>
    <source>
        <strain evidence="8">NBRC 103684</strain>
    </source>
</reference>
<dbReference type="InterPro" id="IPR011990">
    <property type="entry name" value="TPR-like_helical_dom_sf"/>
</dbReference>
<proteinExistence type="inferred from homology"/>
<dbReference type="SMART" id="SM00862">
    <property type="entry name" value="Trans_reg_C"/>
    <property type="match status" value="1"/>
</dbReference>
<evidence type="ECO:0000256" key="4">
    <source>
        <dbReference type="ARBA" id="ARBA00023163"/>
    </source>
</evidence>
<accession>A0A9W6W0A3</accession>
<dbReference type="InterPro" id="IPR002182">
    <property type="entry name" value="NB-ARC"/>
</dbReference>
<dbReference type="CDD" id="cd15831">
    <property type="entry name" value="BTAD"/>
    <property type="match status" value="1"/>
</dbReference>
<evidence type="ECO:0000259" key="7">
    <source>
        <dbReference type="PROSITE" id="PS51755"/>
    </source>
</evidence>
<dbReference type="InterPro" id="IPR036388">
    <property type="entry name" value="WH-like_DNA-bd_sf"/>
</dbReference>
<name>A0A9W6W0A3_9ACTN</name>
<dbReference type="Pfam" id="PF00931">
    <property type="entry name" value="NB-ARC"/>
    <property type="match status" value="1"/>
</dbReference>
<dbReference type="GO" id="GO:0006355">
    <property type="term" value="P:regulation of DNA-templated transcription"/>
    <property type="evidence" value="ECO:0007669"/>
    <property type="project" value="InterPro"/>
</dbReference>
<evidence type="ECO:0000256" key="5">
    <source>
        <dbReference type="PROSITE-ProRule" id="PRU01091"/>
    </source>
</evidence>
<keyword evidence="9" id="KW-1185">Reference proteome</keyword>
<evidence type="ECO:0000313" key="8">
    <source>
        <dbReference type="EMBL" id="GLY86154.1"/>
    </source>
</evidence>
<dbReference type="InterPro" id="IPR016032">
    <property type="entry name" value="Sig_transdc_resp-reg_C-effctor"/>
</dbReference>
<dbReference type="InterPro" id="IPR051677">
    <property type="entry name" value="AfsR-DnrI-RedD_regulator"/>
</dbReference>
<dbReference type="SUPFAM" id="SSF52540">
    <property type="entry name" value="P-loop containing nucleoside triphosphate hydrolases"/>
    <property type="match status" value="1"/>
</dbReference>
<dbReference type="Gene3D" id="1.10.10.10">
    <property type="entry name" value="Winged helix-like DNA-binding domain superfamily/Winged helix DNA-binding domain"/>
    <property type="match status" value="1"/>
</dbReference>
<feature type="DNA-binding region" description="OmpR/PhoB-type" evidence="5">
    <location>
        <begin position="1"/>
        <end position="90"/>
    </location>
</feature>
<dbReference type="PRINTS" id="PR00364">
    <property type="entry name" value="DISEASERSIST"/>
</dbReference>
<dbReference type="Proteomes" id="UP001165074">
    <property type="component" value="Unassembled WGS sequence"/>
</dbReference>
<comment type="caution">
    <text evidence="8">The sequence shown here is derived from an EMBL/GenBank/DDBJ whole genome shotgun (WGS) entry which is preliminary data.</text>
</comment>
<keyword evidence="4" id="KW-0804">Transcription</keyword>
<dbReference type="RefSeq" id="WP_285573758.1">
    <property type="nucleotide sequence ID" value="NZ_BSTK01000005.1"/>
</dbReference>
<dbReference type="Pfam" id="PF03704">
    <property type="entry name" value="BTAD"/>
    <property type="match status" value="1"/>
</dbReference>
<evidence type="ECO:0000256" key="6">
    <source>
        <dbReference type="SAM" id="MobiDB-lite"/>
    </source>
</evidence>
<feature type="domain" description="OmpR/PhoB-type" evidence="7">
    <location>
        <begin position="1"/>
        <end position="90"/>
    </location>
</feature>
<dbReference type="PANTHER" id="PTHR35807:SF1">
    <property type="entry name" value="TRANSCRIPTIONAL REGULATOR REDD"/>
    <property type="match status" value="1"/>
</dbReference>
<dbReference type="PROSITE" id="PS51755">
    <property type="entry name" value="OMPR_PHOB"/>
    <property type="match status" value="1"/>
</dbReference>
<feature type="region of interest" description="Disordered" evidence="6">
    <location>
        <begin position="251"/>
        <end position="271"/>
    </location>
</feature>
<dbReference type="Gene3D" id="1.25.40.10">
    <property type="entry name" value="Tetratricopeptide repeat domain"/>
    <property type="match status" value="2"/>
</dbReference>
<dbReference type="GO" id="GO:0000160">
    <property type="term" value="P:phosphorelay signal transduction system"/>
    <property type="evidence" value="ECO:0007669"/>
    <property type="project" value="InterPro"/>
</dbReference>
<gene>
    <name evidence="8" type="ORF">Airi02_040830</name>
</gene>
<evidence type="ECO:0000256" key="1">
    <source>
        <dbReference type="ARBA" id="ARBA00005820"/>
    </source>
</evidence>
<dbReference type="GO" id="GO:0003677">
    <property type="term" value="F:DNA binding"/>
    <property type="evidence" value="ECO:0007669"/>
    <property type="project" value="UniProtKB-UniRule"/>
</dbReference>
<dbReference type="InterPro" id="IPR001867">
    <property type="entry name" value="OmpR/PhoB-type_DNA-bd"/>
</dbReference>
<evidence type="ECO:0000313" key="9">
    <source>
        <dbReference type="Proteomes" id="UP001165074"/>
    </source>
</evidence>
<dbReference type="SMART" id="SM01043">
    <property type="entry name" value="BTAD"/>
    <property type="match status" value="1"/>
</dbReference>
<sequence>MEFEVLGPLVVSRSGVPVDLGPPKARALLAVLLGRPGRAVAGGVLAEALWGDDPPKSAAKNIQTYVHQLRRRLGDPGRIVHQNSGYLLRVGRDESDVTRFDDLVAAARAVHAGGEPVRASELFRDALALWRGEAYYGMVDIPIVAAEAARLAEVRLSVLAQRVDVDIRLGRHTELVGELTALAGEHPLREWIWAQLMLALYRCGRRADALKAYLRARDVLVEETGLEPGRELRDLHEAILVGAPFLDLPEPEAAGARTAGPPEPESRGTAVPRMLPGDIGDFTGHEAELAGIDAVLRGDREPDRPAPVVAVSGEGGIGKTTVAVHAAHRLRKAYPGGQLFAVLDGARSTAADPHEVLGRFLRALGMPDAAVPGNEDERAAAYRSLLADRQVLVVLDDVRDERQIERLLPGSGTCAVIVTSRPRLGGLAGAHRIDLGGLPEADGDTLLRRIVGSGRLAADPTELKRLLELCAGLPLALRIVGSQLVTRPHWKVADLVARLADARHRLNGLRHRDLGVRASFQLSYRALDPPARRLFRLLGLLDTPEFAVWTAAALLDGTPRTAQDLLDELVDVRLLSVTATSAARGVRYGFHDLVRIYARERAEAEEPEDVRRAALVRAFGAVLALTEIVHRTDEGGDYTIIRGDAPRWRPDLVAGTLPEVASPLAWLRVERLSLLAAVRQTAELGLDELCWELALGGNQLYQVMCYFDDWQETHQCALAATEAAGNRRGQSMLLMSLWSLHCAQRRFDLADECDTRALRLTEEIGDS</sequence>
<dbReference type="InterPro" id="IPR005158">
    <property type="entry name" value="BTAD"/>
</dbReference>
<dbReference type="Gene3D" id="3.40.50.300">
    <property type="entry name" value="P-loop containing nucleotide triphosphate hydrolases"/>
    <property type="match status" value="1"/>
</dbReference>
<keyword evidence="3 5" id="KW-0238">DNA-binding</keyword>
<comment type="similarity">
    <text evidence="1">Belongs to the AfsR/DnrI/RedD regulatory family.</text>
</comment>
<protein>
    <submittedName>
        <fullName evidence="8">SARP family transcriptional regulator</fullName>
    </submittedName>
</protein>
<evidence type="ECO:0000256" key="2">
    <source>
        <dbReference type="ARBA" id="ARBA00023015"/>
    </source>
</evidence>
<dbReference type="AlphaFoldDB" id="A0A9W6W0A3"/>
<dbReference type="PANTHER" id="PTHR35807">
    <property type="entry name" value="TRANSCRIPTIONAL REGULATOR REDD-RELATED"/>
    <property type="match status" value="1"/>
</dbReference>
<evidence type="ECO:0000256" key="3">
    <source>
        <dbReference type="ARBA" id="ARBA00023125"/>
    </source>
</evidence>
<dbReference type="Pfam" id="PF00486">
    <property type="entry name" value="Trans_reg_C"/>
    <property type="match status" value="1"/>
</dbReference>
<organism evidence="8 9">
    <name type="scientific">Actinoallomurus iriomotensis</name>
    <dbReference type="NCBI Taxonomy" id="478107"/>
    <lineage>
        <taxon>Bacteria</taxon>
        <taxon>Bacillati</taxon>
        <taxon>Actinomycetota</taxon>
        <taxon>Actinomycetes</taxon>
        <taxon>Streptosporangiales</taxon>
        <taxon>Thermomonosporaceae</taxon>
        <taxon>Actinoallomurus</taxon>
    </lineage>
</organism>